<dbReference type="EMBL" id="JAVDYG010000001">
    <property type="protein sequence ID" value="MDR7363373.1"/>
    <property type="molecule type" value="Genomic_DNA"/>
</dbReference>
<name>A0ABU2BY95_9ACTN</name>
<proteinExistence type="predicted"/>
<dbReference type="SUPFAM" id="SSF52540">
    <property type="entry name" value="P-loop containing nucleoside triphosphate hydrolases"/>
    <property type="match status" value="1"/>
</dbReference>
<sequence>MTIDLAFGPKLLDDTPAFANGAERVVWQALRDQLGPDDVLGAGVRFTHQGHDREVDLLVGIAGAGVTTVEVKGGSVWLEGGDWCMRRGGEVVTVDPVGQARNGKYALRDYVNADPRWQRRRMRMAHAVALPHTDVPADFATPDCPRDSVFGRGDLDGLVDGLRCLLDQQTGHPPTSAADLAVLADVLGGRFLPQATLLAEAYEREDDAQHLTEQQAMILDAIRHLNRVEVRGGAGSGKTWLAIEQARRLAAQGQRVALVCYSRGLASYFHRRVATFRSHRHRPAYVGLFHGLGEHWGARLPESTDDREGWEVRLPAEMTRLAEDLPENHRFDAVVVDEAQDFSDTWWPALLSALRTEESGIYVFSDESQRVFARFGGPQVSLLPLMLDANLRNTKQIGQTFTDLAPFRMRLRGGDGPDVRFLPCSADEALDLADEAVDDLLDDWRPEDVALLTTGSRHPEQKARQERGQDHYWESFWDEDQVFYGHVLGFKGLERRVVVLAVNDTHLERARERLYVGLSRARDQLVVCGDPDYIREVGGESLWRTLQA</sequence>
<dbReference type="InterPro" id="IPR027417">
    <property type="entry name" value="P-loop_NTPase"/>
</dbReference>
<gene>
    <name evidence="2" type="ORF">J2S63_002926</name>
</gene>
<reference evidence="2 3" key="1">
    <citation type="submission" date="2023-07" db="EMBL/GenBank/DDBJ databases">
        <title>Sequencing the genomes of 1000 actinobacteria strains.</title>
        <authorList>
            <person name="Klenk H.-P."/>
        </authorList>
    </citation>
    <scope>NUCLEOTIDE SEQUENCE [LARGE SCALE GENOMIC DNA]</scope>
    <source>
        <strain evidence="2 3">DSM 19426</strain>
    </source>
</reference>
<dbReference type="Proteomes" id="UP001183648">
    <property type="component" value="Unassembled WGS sequence"/>
</dbReference>
<keyword evidence="3" id="KW-1185">Reference proteome</keyword>
<evidence type="ECO:0000259" key="1">
    <source>
        <dbReference type="Pfam" id="PF13538"/>
    </source>
</evidence>
<dbReference type="RefSeq" id="WP_310303706.1">
    <property type="nucleotide sequence ID" value="NZ_BAAAPS010000003.1"/>
</dbReference>
<evidence type="ECO:0000313" key="3">
    <source>
        <dbReference type="Proteomes" id="UP001183648"/>
    </source>
</evidence>
<organism evidence="2 3">
    <name type="scientific">Nocardioides marmoribigeumensis</name>
    <dbReference type="NCBI Taxonomy" id="433649"/>
    <lineage>
        <taxon>Bacteria</taxon>
        <taxon>Bacillati</taxon>
        <taxon>Actinomycetota</taxon>
        <taxon>Actinomycetes</taxon>
        <taxon>Propionibacteriales</taxon>
        <taxon>Nocardioidaceae</taxon>
        <taxon>Nocardioides</taxon>
    </lineage>
</organism>
<comment type="caution">
    <text evidence="2">The sequence shown here is derived from an EMBL/GenBank/DDBJ whole genome shotgun (WGS) entry which is preliminary data.</text>
</comment>
<feature type="domain" description="UvrD-like helicase C-terminal" evidence="1">
    <location>
        <begin position="490"/>
        <end position="527"/>
    </location>
</feature>
<protein>
    <submittedName>
        <fullName evidence="2">ATP:corrinoid adenosyltransferase</fullName>
    </submittedName>
</protein>
<accession>A0ABU2BY95</accession>
<dbReference type="Gene3D" id="3.40.50.300">
    <property type="entry name" value="P-loop containing nucleotide triphosphate hydrolases"/>
    <property type="match status" value="2"/>
</dbReference>
<dbReference type="InterPro" id="IPR027785">
    <property type="entry name" value="UvrD-like_helicase_C"/>
</dbReference>
<evidence type="ECO:0000313" key="2">
    <source>
        <dbReference type="EMBL" id="MDR7363373.1"/>
    </source>
</evidence>
<dbReference type="Pfam" id="PF13538">
    <property type="entry name" value="UvrD_C_2"/>
    <property type="match status" value="1"/>
</dbReference>